<evidence type="ECO:0000256" key="1">
    <source>
        <dbReference type="SAM" id="MobiDB-lite"/>
    </source>
</evidence>
<protein>
    <recommendedName>
        <fullName evidence="2">GerMN domain-containing protein</fullName>
    </recommendedName>
</protein>
<organism evidence="3 4">
    <name type="scientific">Desulfuromonas versatilis</name>
    <dbReference type="NCBI Taxonomy" id="2802975"/>
    <lineage>
        <taxon>Bacteria</taxon>
        <taxon>Pseudomonadati</taxon>
        <taxon>Thermodesulfobacteriota</taxon>
        <taxon>Desulfuromonadia</taxon>
        <taxon>Desulfuromonadales</taxon>
        <taxon>Desulfuromonadaceae</taxon>
        <taxon>Desulfuromonas</taxon>
    </lineage>
</organism>
<sequence length="216" mass="23062">MRGHPFSDRILLVCFLLVLVAFSILAGLKYFGRPPAAPGAVPPPTAEAPRQLREVILYFGDQGGNLLVAEAREIEGCTAEPECLQGIVQALVAGPSGDLVPLFPRRAVVRGVQVDEATATVDFSSDLVSGHPGGSVSELLTVYGLADTLAVNFPHIRQVRVLVEGQGADTLKGHVDLREPIPADFSFVRPTPKAEPTDATRELLENQPAEPLEKAQ</sequence>
<evidence type="ECO:0000313" key="4">
    <source>
        <dbReference type="Proteomes" id="UP001319827"/>
    </source>
</evidence>
<gene>
    <name evidence="3" type="ORF">DESUT3_08660</name>
</gene>
<keyword evidence="4" id="KW-1185">Reference proteome</keyword>
<dbReference type="EMBL" id="AP024355">
    <property type="protein sequence ID" value="BCR03797.1"/>
    <property type="molecule type" value="Genomic_DNA"/>
</dbReference>
<feature type="region of interest" description="Disordered" evidence="1">
    <location>
        <begin position="186"/>
        <end position="216"/>
    </location>
</feature>
<feature type="domain" description="GerMN" evidence="2">
    <location>
        <begin position="84"/>
        <end position="172"/>
    </location>
</feature>
<reference evidence="3 4" key="1">
    <citation type="journal article" date="2016" name="C (Basel)">
        <title>Selective Growth of and Electricity Production by Marine Exoelectrogenic Bacteria in Self-Aggregated Hydrogel of Microbially Reduced Graphene Oxide.</title>
        <authorList>
            <person name="Yoshida N."/>
            <person name="Goto Y."/>
            <person name="Miyata Y."/>
        </authorList>
    </citation>
    <scope>NUCLEOTIDE SEQUENCE [LARGE SCALE GENOMIC DNA]</scope>
    <source>
        <strain evidence="3 4">NIT-T3</strain>
    </source>
</reference>
<dbReference type="RefSeq" id="WP_221251241.1">
    <property type="nucleotide sequence ID" value="NZ_AP024355.1"/>
</dbReference>
<feature type="compositionally biased region" description="Basic and acidic residues" evidence="1">
    <location>
        <begin position="195"/>
        <end position="204"/>
    </location>
</feature>
<accession>A0ABM8HTJ1</accession>
<name>A0ABM8HTJ1_9BACT</name>
<dbReference type="InterPro" id="IPR019606">
    <property type="entry name" value="GerMN"/>
</dbReference>
<evidence type="ECO:0000313" key="3">
    <source>
        <dbReference type="EMBL" id="BCR03797.1"/>
    </source>
</evidence>
<dbReference type="SMART" id="SM00909">
    <property type="entry name" value="Germane"/>
    <property type="match status" value="1"/>
</dbReference>
<evidence type="ECO:0000259" key="2">
    <source>
        <dbReference type="SMART" id="SM00909"/>
    </source>
</evidence>
<proteinExistence type="predicted"/>
<reference evidence="3 4" key="2">
    <citation type="journal article" date="2021" name="Int. J. Syst. Evol. Microbiol.">
        <title>Isolation and Polyphasic Characterization of Desulfuromonas versatilis sp. Nov., an Electrogenic Bacteria Capable of Versatile Metabolism Isolated from a Graphene Oxide-Reducing Enrichment Culture.</title>
        <authorList>
            <person name="Xie L."/>
            <person name="Yoshida N."/>
            <person name="Ishii S."/>
            <person name="Meng L."/>
        </authorList>
    </citation>
    <scope>NUCLEOTIDE SEQUENCE [LARGE SCALE GENOMIC DNA]</scope>
    <source>
        <strain evidence="3 4">NIT-T3</strain>
    </source>
</reference>
<dbReference type="Pfam" id="PF10646">
    <property type="entry name" value="Germane"/>
    <property type="match status" value="1"/>
</dbReference>
<dbReference type="Proteomes" id="UP001319827">
    <property type="component" value="Chromosome"/>
</dbReference>